<organism evidence="2">
    <name type="scientific">Spongospora subterranea</name>
    <dbReference type="NCBI Taxonomy" id="70186"/>
    <lineage>
        <taxon>Eukaryota</taxon>
        <taxon>Sar</taxon>
        <taxon>Rhizaria</taxon>
        <taxon>Endomyxa</taxon>
        <taxon>Phytomyxea</taxon>
        <taxon>Plasmodiophorida</taxon>
        <taxon>Plasmodiophoridae</taxon>
        <taxon>Spongospora</taxon>
    </lineage>
</organism>
<keyword evidence="1" id="KW-0472">Membrane</keyword>
<feature type="transmembrane region" description="Helical" evidence="1">
    <location>
        <begin position="40"/>
        <end position="59"/>
    </location>
</feature>
<dbReference type="AlphaFoldDB" id="A0A0H5RGZ6"/>
<reference evidence="2" key="1">
    <citation type="submission" date="2015-04" db="EMBL/GenBank/DDBJ databases">
        <title>The genome sequence of the plant pathogenic Rhizarian Plasmodiophora brassicae reveals insights in its biotrophic life cycle and the origin of chitin synthesis.</title>
        <authorList>
            <person name="Schwelm A."/>
            <person name="Fogelqvist J."/>
            <person name="Knaust A."/>
            <person name="Julke S."/>
            <person name="Lilja T."/>
            <person name="Dhandapani V."/>
            <person name="Bonilla-Rosso G."/>
            <person name="Karlsson M."/>
            <person name="Shevchenko A."/>
            <person name="Choi S.R."/>
            <person name="Kim H.G."/>
            <person name="Park J.Y."/>
            <person name="Lim Y.P."/>
            <person name="Ludwig-Muller J."/>
            <person name="Dixelius C."/>
        </authorList>
    </citation>
    <scope>NUCLEOTIDE SEQUENCE</scope>
    <source>
        <tissue evidence="2">Potato root galls</tissue>
    </source>
</reference>
<feature type="non-terminal residue" evidence="2">
    <location>
        <position position="1"/>
    </location>
</feature>
<proteinExistence type="predicted"/>
<accession>A0A0H5RGZ6</accession>
<feature type="transmembrane region" description="Helical" evidence="1">
    <location>
        <begin position="66"/>
        <end position="90"/>
    </location>
</feature>
<feature type="non-terminal residue" evidence="2">
    <location>
        <position position="108"/>
    </location>
</feature>
<evidence type="ECO:0000313" key="2">
    <source>
        <dbReference type="EMBL" id="CRZ13011.1"/>
    </source>
</evidence>
<keyword evidence="1" id="KW-0812">Transmembrane</keyword>
<protein>
    <submittedName>
        <fullName evidence="2">Uncharacterized protein</fullName>
    </submittedName>
</protein>
<evidence type="ECO:0000256" key="1">
    <source>
        <dbReference type="SAM" id="Phobius"/>
    </source>
</evidence>
<keyword evidence="1" id="KW-1133">Transmembrane helix</keyword>
<dbReference type="EMBL" id="HACM01012569">
    <property type="protein sequence ID" value="CRZ13011.1"/>
    <property type="molecule type" value="Transcribed_RNA"/>
</dbReference>
<name>A0A0H5RGZ6_9EUKA</name>
<sequence>TAAPGSKLDFPTPFTPMDSQIIDLVLPRLVKYIGSADEQIPIGVLLSLLVMVLSFRPTYRLFRRRLAAALSFILQIVAFTLIILIAIVLVQDPIIRSRLRFHIDNAIR</sequence>